<dbReference type="GeneID" id="61175588"/>
<dbReference type="RefSeq" id="WP_002721114.1">
    <property type="nucleotide sequence ID" value="NZ_CP012030.1"/>
</dbReference>
<feature type="transmembrane region" description="Helical" evidence="1">
    <location>
        <begin position="35"/>
        <end position="61"/>
    </location>
</feature>
<evidence type="ECO:0008006" key="4">
    <source>
        <dbReference type="Google" id="ProtNLM"/>
    </source>
</evidence>
<dbReference type="PATRIC" id="fig|280505.15.peg.4115"/>
<keyword evidence="1" id="KW-1133">Transmembrane helix</keyword>
<evidence type="ECO:0000256" key="1">
    <source>
        <dbReference type="SAM" id="Phobius"/>
    </source>
</evidence>
<keyword evidence="1" id="KW-0812">Transmembrane</keyword>
<dbReference type="AlphaFoldDB" id="A0A0E3AXN0"/>
<feature type="transmembrane region" description="Helical" evidence="1">
    <location>
        <begin position="81"/>
        <end position="101"/>
    </location>
</feature>
<gene>
    <name evidence="2" type="ORF">LBBP_04228</name>
</gene>
<proteinExistence type="predicted"/>
<evidence type="ECO:0000313" key="3">
    <source>
        <dbReference type="Proteomes" id="UP000058857"/>
    </source>
</evidence>
<accession>A0A0E3AXN0</accession>
<keyword evidence="1" id="KW-0472">Membrane</keyword>
<protein>
    <recommendedName>
        <fullName evidence="4">DUF304 domain-containing protein</fullName>
    </recommendedName>
</protein>
<organism evidence="2">
    <name type="scientific">Leptospira borgpetersenii serovar Ballum</name>
    <dbReference type="NCBI Taxonomy" id="280505"/>
    <lineage>
        <taxon>Bacteria</taxon>
        <taxon>Pseudomonadati</taxon>
        <taxon>Spirochaetota</taxon>
        <taxon>Spirochaetia</taxon>
        <taxon>Leptospirales</taxon>
        <taxon>Leptospiraceae</taxon>
        <taxon>Leptospira</taxon>
    </lineage>
</organism>
<dbReference type="NCBIfam" id="NF047610">
    <property type="entry name" value="LIMLP_18675_fam"/>
    <property type="match status" value="1"/>
</dbReference>
<sequence length="200" mass="23152">MRQNEKRIYSGWELLNANEISSGTPIRLKINPLPAIFGTLIVFAMLYGCYLGGEVSAFYLQKFTDFLLIPKVLNLPILQDRGLYSTVGYLVFGYIGFAFFLDWVRFIERTCLTAVFLKGDILSLETRGLFGKNVFRWNCRQSGIQIVYKTGLFRRFFGLERIVIVATDLRSERSNSEFGLYSPFFFRAQNRNLIRGLFKN</sequence>
<evidence type="ECO:0000313" key="2">
    <source>
        <dbReference type="EMBL" id="ALO28348.1"/>
    </source>
</evidence>
<dbReference type="EMBL" id="CP012030">
    <property type="protein sequence ID" value="ALO28348.1"/>
    <property type="molecule type" value="Genomic_DNA"/>
</dbReference>
<dbReference type="NCBIfam" id="NF047611">
    <property type="entry name" value="LIC20162_fam"/>
    <property type="match status" value="1"/>
</dbReference>
<dbReference type="Proteomes" id="UP000058857">
    <property type="component" value="Chromosome 2"/>
</dbReference>
<reference evidence="2 3" key="1">
    <citation type="journal article" date="2015" name="PLoS Negl. Trop. Dis.">
        <title>Distribution of Plasmids in Distinct Leptospira Pathogenic Species.</title>
        <authorList>
            <person name="Wang Y."/>
            <person name="Zhuang X."/>
            <person name="Zhong Y."/>
            <person name="Zhang C."/>
            <person name="Zhang Y."/>
            <person name="Zeng L."/>
            <person name="Zhu Y."/>
            <person name="He P."/>
            <person name="Dong K."/>
            <person name="Pal U."/>
            <person name="Guo X."/>
            <person name="Qin J."/>
        </authorList>
    </citation>
    <scope>NUCLEOTIDE SEQUENCE [LARGE SCALE GENOMIC DNA]</scope>
    <source>
        <strain evidence="2 3">56604</strain>
    </source>
</reference>
<name>A0A0E3AXN0_LEPBO</name>